<dbReference type="AlphaFoldDB" id="A0A3L6S5I2"/>
<evidence type="ECO:0000256" key="1">
    <source>
        <dbReference type="SAM" id="MobiDB-lite"/>
    </source>
</evidence>
<feature type="compositionally biased region" description="Basic residues" evidence="1">
    <location>
        <begin position="20"/>
        <end position="29"/>
    </location>
</feature>
<keyword evidence="3" id="KW-1185">Reference proteome</keyword>
<dbReference type="EMBL" id="PQIB02000005">
    <property type="protein sequence ID" value="RLN16178.1"/>
    <property type="molecule type" value="Genomic_DNA"/>
</dbReference>
<dbReference type="PANTHER" id="PTHR31672">
    <property type="entry name" value="BNACNNG10540D PROTEIN"/>
    <property type="match status" value="1"/>
</dbReference>
<dbReference type="STRING" id="4540.A0A3L6S5I2"/>
<evidence type="ECO:0000313" key="2">
    <source>
        <dbReference type="EMBL" id="RLN16178.1"/>
    </source>
</evidence>
<proteinExistence type="predicted"/>
<comment type="caution">
    <text evidence="2">The sequence shown here is derived from an EMBL/GenBank/DDBJ whole genome shotgun (WGS) entry which is preliminary data.</text>
</comment>
<evidence type="ECO:0000313" key="3">
    <source>
        <dbReference type="Proteomes" id="UP000275267"/>
    </source>
</evidence>
<feature type="region of interest" description="Disordered" evidence="1">
    <location>
        <begin position="1"/>
        <end position="33"/>
    </location>
</feature>
<dbReference type="Proteomes" id="UP000275267">
    <property type="component" value="Unassembled WGS sequence"/>
</dbReference>
<organism evidence="2 3">
    <name type="scientific">Panicum miliaceum</name>
    <name type="common">Proso millet</name>
    <name type="synonym">Broomcorn millet</name>
    <dbReference type="NCBI Taxonomy" id="4540"/>
    <lineage>
        <taxon>Eukaryota</taxon>
        <taxon>Viridiplantae</taxon>
        <taxon>Streptophyta</taxon>
        <taxon>Embryophyta</taxon>
        <taxon>Tracheophyta</taxon>
        <taxon>Spermatophyta</taxon>
        <taxon>Magnoliopsida</taxon>
        <taxon>Liliopsida</taxon>
        <taxon>Poales</taxon>
        <taxon>Poaceae</taxon>
        <taxon>PACMAD clade</taxon>
        <taxon>Panicoideae</taxon>
        <taxon>Panicodae</taxon>
        <taxon>Paniceae</taxon>
        <taxon>Panicinae</taxon>
        <taxon>Panicum</taxon>
        <taxon>Panicum sect. Panicum</taxon>
    </lineage>
</organism>
<sequence>MAKKKEGKHEIEEAAPRKPATTRKRKRGASMRSAAASGMCDDAIVRSIFARLPARTLVASMALSKHHRRMILCPEFRSLHCRLGPPLPRQQIAYIATAKIGRGGYVVSEFHSFHVASAGLGGGGAPTRSLTGASYLGMKYINSCRGVLLLANSCRCVFWNPCCVANNEKKEVAIPGSTRGDCVLGFGYGTRSQTYKLLIARKCQSNSS</sequence>
<dbReference type="OrthoDB" id="695030at2759"/>
<reference evidence="3" key="1">
    <citation type="journal article" date="2019" name="Nat. Commun.">
        <title>The genome of broomcorn millet.</title>
        <authorList>
            <person name="Zou C."/>
            <person name="Miki D."/>
            <person name="Li D."/>
            <person name="Tang Q."/>
            <person name="Xiao L."/>
            <person name="Rajput S."/>
            <person name="Deng P."/>
            <person name="Jia W."/>
            <person name="Huang R."/>
            <person name="Zhang M."/>
            <person name="Sun Y."/>
            <person name="Hu J."/>
            <person name="Fu X."/>
            <person name="Schnable P.S."/>
            <person name="Li F."/>
            <person name="Zhang H."/>
            <person name="Feng B."/>
            <person name="Zhu X."/>
            <person name="Liu R."/>
            <person name="Schnable J.C."/>
            <person name="Zhu J.-K."/>
            <person name="Zhang H."/>
        </authorList>
    </citation>
    <scope>NUCLEOTIDE SEQUENCE [LARGE SCALE GENOMIC DNA]</scope>
</reference>
<feature type="compositionally biased region" description="Basic and acidic residues" evidence="1">
    <location>
        <begin position="7"/>
        <end position="16"/>
    </location>
</feature>
<evidence type="ECO:0008006" key="4">
    <source>
        <dbReference type="Google" id="ProtNLM"/>
    </source>
</evidence>
<protein>
    <recommendedName>
        <fullName evidence="4">F-box domain-containing protein</fullName>
    </recommendedName>
</protein>
<dbReference type="InterPro" id="IPR050796">
    <property type="entry name" value="SCF_F-box_component"/>
</dbReference>
<gene>
    <name evidence="2" type="ORF">C2845_PM02G34000</name>
</gene>
<accession>A0A3L6S5I2</accession>
<name>A0A3L6S5I2_PANMI</name>
<dbReference type="PANTHER" id="PTHR31672:SF13">
    <property type="entry name" value="F-BOX PROTEIN CPR30-LIKE"/>
    <property type="match status" value="1"/>
</dbReference>